<organism evidence="1 2">
    <name type="scientific">Salix brachista</name>
    <dbReference type="NCBI Taxonomy" id="2182728"/>
    <lineage>
        <taxon>Eukaryota</taxon>
        <taxon>Viridiplantae</taxon>
        <taxon>Streptophyta</taxon>
        <taxon>Embryophyta</taxon>
        <taxon>Tracheophyta</taxon>
        <taxon>Spermatophyta</taxon>
        <taxon>Magnoliopsida</taxon>
        <taxon>eudicotyledons</taxon>
        <taxon>Gunneridae</taxon>
        <taxon>Pentapetalae</taxon>
        <taxon>rosids</taxon>
        <taxon>fabids</taxon>
        <taxon>Malpighiales</taxon>
        <taxon>Salicaceae</taxon>
        <taxon>Saliceae</taxon>
        <taxon>Salix</taxon>
    </lineage>
</organism>
<name>A0A5N5LYN5_9ROSI</name>
<reference evidence="2" key="1">
    <citation type="journal article" date="2019" name="Gigascience">
        <title>De novo genome assembly of the endangered Acer yangbiense, a plant species with extremely small populations endemic to Yunnan Province, China.</title>
        <authorList>
            <person name="Yang J."/>
            <person name="Wariss H.M."/>
            <person name="Tao L."/>
            <person name="Zhang R."/>
            <person name="Yun Q."/>
            <person name="Hollingsworth P."/>
            <person name="Dao Z."/>
            <person name="Luo G."/>
            <person name="Guo H."/>
            <person name="Ma Y."/>
            <person name="Sun W."/>
        </authorList>
    </citation>
    <scope>NUCLEOTIDE SEQUENCE [LARGE SCALE GENOMIC DNA]</scope>
    <source>
        <strain evidence="2">cv. br00</strain>
    </source>
</reference>
<comment type="caution">
    <text evidence="1">The sequence shown here is derived from an EMBL/GenBank/DDBJ whole genome shotgun (WGS) entry which is preliminary data.</text>
</comment>
<evidence type="ECO:0000313" key="2">
    <source>
        <dbReference type="Proteomes" id="UP000326939"/>
    </source>
</evidence>
<dbReference type="EMBL" id="VDCV01000007">
    <property type="protein sequence ID" value="KAB5547860.1"/>
    <property type="molecule type" value="Genomic_DNA"/>
</dbReference>
<dbReference type="Proteomes" id="UP000326939">
    <property type="component" value="Chromosome 7"/>
</dbReference>
<sequence>MYLILTISLIIARNFLLQTRKQQYKNLPLSEDVSELEEALQFRDMMNQYGEFSKETHLENSFPIPSNIDYDGFIKRMKTLSQSNCSCQKLIDKHRADRDWNTMANHLLALKETQPQFHTNSILKGLVLFHRLITLTLGSLIQCFTVDDKEINVDEKVATLMSRVQPLELVLKARPDLANILS</sequence>
<protein>
    <submittedName>
        <fullName evidence="1">Uncharacterized protein</fullName>
    </submittedName>
</protein>
<keyword evidence="2" id="KW-1185">Reference proteome</keyword>
<gene>
    <name evidence="1" type="ORF">DKX38_011266</name>
</gene>
<evidence type="ECO:0000313" key="1">
    <source>
        <dbReference type="EMBL" id="KAB5547860.1"/>
    </source>
</evidence>
<accession>A0A5N5LYN5</accession>
<proteinExistence type="predicted"/>
<dbReference type="AlphaFoldDB" id="A0A5N5LYN5"/>